<evidence type="ECO:0000256" key="1">
    <source>
        <dbReference type="SAM" id="Phobius"/>
    </source>
</evidence>
<dbReference type="Proteomes" id="UP001303614">
    <property type="component" value="Unassembled WGS sequence"/>
</dbReference>
<feature type="transmembrane region" description="Helical" evidence="1">
    <location>
        <begin position="130"/>
        <end position="150"/>
    </location>
</feature>
<keyword evidence="5" id="KW-1185">Reference proteome</keyword>
<dbReference type="EMBL" id="JAYFSO010000002">
    <property type="protein sequence ID" value="MEA5122640.1"/>
    <property type="molecule type" value="Genomic_DNA"/>
</dbReference>
<evidence type="ECO:0000313" key="4">
    <source>
        <dbReference type="Proteomes" id="UP000077659"/>
    </source>
</evidence>
<feature type="transmembrane region" description="Helical" evidence="1">
    <location>
        <begin position="103"/>
        <end position="124"/>
    </location>
</feature>
<keyword evidence="1" id="KW-0472">Membrane</keyword>
<protein>
    <submittedName>
        <fullName evidence="3">Uncharacterized protein</fullName>
    </submittedName>
</protein>
<accession>A0A1A9M7Z0</accession>
<gene>
    <name evidence="3" type="ORF">A7D17_04355</name>
    <name evidence="2" type="ORF">VB146_01910</name>
</gene>
<name>A0A1A9M7Z0_9XANT</name>
<reference evidence="3 4" key="1">
    <citation type="submission" date="2016-05" db="EMBL/GenBank/DDBJ databases">
        <title>Pathogenic, phenotypic and molecular characterisation of Xanthomonas nasturtii sp. nov. and Xanthomonas floridensis sp. nov., new species of Xanthomonas associated with watercress production in Florida.</title>
        <authorList>
            <person name="Vicente J.G."/>
            <person name="Rothwell S."/>
            <person name="Holub E.B."/>
            <person name="Studholme D.J."/>
        </authorList>
    </citation>
    <scope>NUCLEOTIDE SEQUENCE [LARGE SCALE GENOMIC DNA]</scope>
    <source>
        <strain evidence="3 4">WHRI 8848</strain>
    </source>
</reference>
<evidence type="ECO:0000313" key="2">
    <source>
        <dbReference type="EMBL" id="MEA5122640.1"/>
    </source>
</evidence>
<evidence type="ECO:0000313" key="5">
    <source>
        <dbReference type="Proteomes" id="UP001303614"/>
    </source>
</evidence>
<sequence>MFYLLLVGIVIEGILLISWNRLYFGWGLPLFVRRIPVSRDALACFSLAQIEPALDQSRLPDLRFHRLSDHVYGFRETFLIFVGPVYPMIMRGRIEIDRKQRSIVITGLCNWTVVYVVAAILIPAATIKPALVAMFLAGIGLAYAVQRWRFGSVEATVRRLLQTNTVPLIPRPPAGAGPARP</sequence>
<dbReference type="EMBL" id="LXNG01000034">
    <property type="protein sequence ID" value="OAG66169.1"/>
    <property type="molecule type" value="Genomic_DNA"/>
</dbReference>
<keyword evidence="1" id="KW-0812">Transmembrane</keyword>
<keyword evidence="1" id="KW-1133">Transmembrane helix</keyword>
<dbReference type="RefSeq" id="WP_064510116.1">
    <property type="nucleotide sequence ID" value="NZ_JAYFSN010000005.1"/>
</dbReference>
<feature type="transmembrane region" description="Helical" evidence="1">
    <location>
        <begin position="6"/>
        <end position="24"/>
    </location>
</feature>
<dbReference type="AlphaFoldDB" id="A0A1A9M7Z0"/>
<reference evidence="2 5" key="2">
    <citation type="submission" date="2023-12" db="EMBL/GenBank/DDBJ databases">
        <title>Genome sequencing of Xanthomonas floridensis.</title>
        <authorList>
            <person name="Greer S."/>
            <person name="Harrison J."/>
            <person name="Grant M."/>
            <person name="Vicente J."/>
            <person name="Studholme D."/>
        </authorList>
    </citation>
    <scope>NUCLEOTIDE SEQUENCE [LARGE SCALE GENOMIC DNA]</scope>
    <source>
        <strain evidence="2 5">WHRI 8848</strain>
    </source>
</reference>
<proteinExistence type="predicted"/>
<comment type="caution">
    <text evidence="3">The sequence shown here is derived from an EMBL/GenBank/DDBJ whole genome shotgun (WGS) entry which is preliminary data.</text>
</comment>
<dbReference type="OrthoDB" id="5998444at2"/>
<organism evidence="3 4">
    <name type="scientific">Xanthomonas floridensis</name>
    <dbReference type="NCBI Taxonomy" id="1843580"/>
    <lineage>
        <taxon>Bacteria</taxon>
        <taxon>Pseudomonadati</taxon>
        <taxon>Pseudomonadota</taxon>
        <taxon>Gammaproteobacteria</taxon>
        <taxon>Lysobacterales</taxon>
        <taxon>Lysobacteraceae</taxon>
        <taxon>Xanthomonas</taxon>
    </lineage>
</organism>
<dbReference type="Proteomes" id="UP000077659">
    <property type="component" value="Unassembled WGS sequence"/>
</dbReference>
<evidence type="ECO:0000313" key="3">
    <source>
        <dbReference type="EMBL" id="OAG66169.1"/>
    </source>
</evidence>